<reference evidence="10 11" key="1">
    <citation type="submission" date="2018-06" db="EMBL/GenBank/DDBJ databases">
        <title>Genomic Encyclopedia of Archaeal and Bacterial Type Strains, Phase II (KMG-II): from individual species to whole genera.</title>
        <authorList>
            <person name="Goeker M."/>
        </authorList>
    </citation>
    <scope>NUCLEOTIDE SEQUENCE [LARGE SCALE GENOMIC DNA]</scope>
    <source>
        <strain evidence="10 11">DSM 22009</strain>
    </source>
</reference>
<dbReference type="InterPro" id="IPR011006">
    <property type="entry name" value="CheY-like_superfamily"/>
</dbReference>
<evidence type="ECO:0000313" key="10">
    <source>
        <dbReference type="EMBL" id="PZX13628.1"/>
    </source>
</evidence>
<evidence type="ECO:0000259" key="9">
    <source>
        <dbReference type="PROSITE" id="PS50110"/>
    </source>
</evidence>
<gene>
    <name evidence="10" type="ORF">LX81_03177</name>
</gene>
<dbReference type="Gene3D" id="3.40.50.300">
    <property type="entry name" value="P-loop containing nucleotide triphosphate hydrolases"/>
    <property type="match status" value="1"/>
</dbReference>
<organism evidence="10 11">
    <name type="scientific">Palleronia aestuarii</name>
    <dbReference type="NCBI Taxonomy" id="568105"/>
    <lineage>
        <taxon>Bacteria</taxon>
        <taxon>Pseudomonadati</taxon>
        <taxon>Pseudomonadota</taxon>
        <taxon>Alphaproteobacteria</taxon>
        <taxon>Rhodobacterales</taxon>
        <taxon>Roseobacteraceae</taxon>
        <taxon>Palleronia</taxon>
    </lineage>
</organism>
<accession>A0A2W7N0H9</accession>
<dbReference type="CDD" id="cd00009">
    <property type="entry name" value="AAA"/>
    <property type="match status" value="1"/>
</dbReference>
<dbReference type="GO" id="GO:0006355">
    <property type="term" value="P:regulation of DNA-templated transcription"/>
    <property type="evidence" value="ECO:0007669"/>
    <property type="project" value="InterPro"/>
</dbReference>
<keyword evidence="6" id="KW-0804">Transcription</keyword>
<keyword evidence="3" id="KW-0067">ATP-binding</keyword>
<dbReference type="CDD" id="cd17549">
    <property type="entry name" value="REC_DctD-like"/>
    <property type="match status" value="1"/>
</dbReference>
<keyword evidence="11" id="KW-1185">Reference proteome</keyword>
<keyword evidence="10" id="KW-0238">DNA-binding</keyword>
<dbReference type="Pfam" id="PF25601">
    <property type="entry name" value="AAA_lid_14"/>
    <property type="match status" value="1"/>
</dbReference>
<evidence type="ECO:0000313" key="11">
    <source>
        <dbReference type="Proteomes" id="UP000248916"/>
    </source>
</evidence>
<sequence>MANAMKIAIVDDEQDMRQSISQWLSLSGFDTETFPSAEDALKSLGSDYPGVVVSDIKMPGMDGMAFLKRLMSVDSALPVIMITGHGDVPMAVEAMRVGAFDFLEKPFNPDRMTDLAKRATNSRRLTLSNRALRRELSDGSGIMRKLVGSSPVMERLREDILDLGQADGHVLIDGETGTGKTLVAHALHAVGARAGRKFVLFSCAGQPEEILATRLFGPNEADVPLLEQARGGTLVLEDIDALPTGLQARLLTWINEQGHPAETRLVAISNLSEQGKTCEDVLRPDLYYRLAAMKITLPPLRARGEDILTLFARFSEQAAEEYGCEPPEVSAQEAAQLLQAPWAGNIRQLVNVAERAVMQNRRGTGTISSLLMADEEDGEPGMTTEGKPLKEYVEAFERMLIDNTMRRHRGSIVAVMDELCLPRRTLNEKMAKYSLSRSDYL</sequence>
<dbReference type="Pfam" id="PF00072">
    <property type="entry name" value="Response_reg"/>
    <property type="match status" value="1"/>
</dbReference>
<dbReference type="GO" id="GO:0043565">
    <property type="term" value="F:sequence-specific DNA binding"/>
    <property type="evidence" value="ECO:0007669"/>
    <property type="project" value="InterPro"/>
</dbReference>
<feature type="modified residue" description="4-aspartylphosphate" evidence="7">
    <location>
        <position position="55"/>
    </location>
</feature>
<dbReference type="SMART" id="SM00382">
    <property type="entry name" value="AAA"/>
    <property type="match status" value="1"/>
</dbReference>
<dbReference type="PANTHER" id="PTHR32071">
    <property type="entry name" value="TRANSCRIPTIONAL REGULATORY PROTEIN"/>
    <property type="match status" value="1"/>
</dbReference>
<keyword evidence="5" id="KW-0805">Transcription regulation</keyword>
<dbReference type="InterPro" id="IPR002197">
    <property type="entry name" value="HTH_Fis"/>
</dbReference>
<evidence type="ECO:0000256" key="2">
    <source>
        <dbReference type="ARBA" id="ARBA00022741"/>
    </source>
</evidence>
<dbReference type="PROSITE" id="PS50045">
    <property type="entry name" value="SIGMA54_INTERACT_4"/>
    <property type="match status" value="1"/>
</dbReference>
<dbReference type="InterPro" id="IPR001789">
    <property type="entry name" value="Sig_transdc_resp-reg_receiver"/>
</dbReference>
<dbReference type="InterPro" id="IPR009057">
    <property type="entry name" value="Homeodomain-like_sf"/>
</dbReference>
<dbReference type="InterPro" id="IPR003593">
    <property type="entry name" value="AAA+_ATPase"/>
</dbReference>
<evidence type="ECO:0000256" key="5">
    <source>
        <dbReference type="ARBA" id="ARBA00023015"/>
    </source>
</evidence>
<dbReference type="AlphaFoldDB" id="A0A2W7N0H9"/>
<evidence type="ECO:0000256" key="3">
    <source>
        <dbReference type="ARBA" id="ARBA00022840"/>
    </source>
</evidence>
<dbReference type="RefSeq" id="WP_111538258.1">
    <property type="nucleotide sequence ID" value="NZ_QKZL01000017.1"/>
</dbReference>
<dbReference type="Pfam" id="PF02954">
    <property type="entry name" value="HTH_8"/>
    <property type="match status" value="1"/>
</dbReference>
<dbReference type="Proteomes" id="UP000248916">
    <property type="component" value="Unassembled WGS sequence"/>
</dbReference>
<evidence type="ECO:0000256" key="6">
    <source>
        <dbReference type="ARBA" id="ARBA00023163"/>
    </source>
</evidence>
<dbReference type="SUPFAM" id="SSF52540">
    <property type="entry name" value="P-loop containing nucleoside triphosphate hydrolases"/>
    <property type="match status" value="1"/>
</dbReference>
<dbReference type="InterPro" id="IPR027417">
    <property type="entry name" value="P-loop_NTPase"/>
</dbReference>
<evidence type="ECO:0000256" key="7">
    <source>
        <dbReference type="PROSITE-ProRule" id="PRU00169"/>
    </source>
</evidence>
<dbReference type="FunFam" id="1.10.10.60:FF:000179">
    <property type="entry name" value="Two component, sigma54 specific, transcriptional regulator, Fis family"/>
    <property type="match status" value="1"/>
</dbReference>
<dbReference type="Gene3D" id="3.40.50.2300">
    <property type="match status" value="1"/>
</dbReference>
<dbReference type="InterPro" id="IPR025662">
    <property type="entry name" value="Sigma_54_int_dom_ATP-bd_1"/>
</dbReference>
<feature type="domain" description="Sigma-54 factor interaction" evidence="8">
    <location>
        <begin position="146"/>
        <end position="358"/>
    </location>
</feature>
<evidence type="ECO:0000256" key="4">
    <source>
        <dbReference type="ARBA" id="ARBA00023012"/>
    </source>
</evidence>
<dbReference type="Gene3D" id="1.10.10.60">
    <property type="entry name" value="Homeodomain-like"/>
    <property type="match status" value="1"/>
</dbReference>
<name>A0A2W7N0H9_9RHOB</name>
<dbReference type="OrthoDB" id="9802388at2"/>
<dbReference type="FunFam" id="3.40.50.300:FF:001812">
    <property type="entry name" value="C4-dicarboxylate transport transcriptional regulatory protein DctD"/>
    <property type="match status" value="1"/>
</dbReference>
<dbReference type="InterPro" id="IPR002078">
    <property type="entry name" value="Sigma_54_int"/>
</dbReference>
<dbReference type="PROSITE" id="PS00675">
    <property type="entry name" value="SIGMA54_INTERACT_1"/>
    <property type="match status" value="1"/>
</dbReference>
<keyword evidence="1 7" id="KW-0597">Phosphoprotein</keyword>
<dbReference type="FunFam" id="3.40.50.2300:FF:000018">
    <property type="entry name" value="DNA-binding transcriptional regulator NtrC"/>
    <property type="match status" value="1"/>
</dbReference>
<evidence type="ECO:0000256" key="1">
    <source>
        <dbReference type="ARBA" id="ARBA00022553"/>
    </source>
</evidence>
<dbReference type="GO" id="GO:0005524">
    <property type="term" value="F:ATP binding"/>
    <property type="evidence" value="ECO:0007669"/>
    <property type="project" value="UniProtKB-KW"/>
</dbReference>
<feature type="domain" description="Response regulatory" evidence="9">
    <location>
        <begin position="6"/>
        <end position="120"/>
    </location>
</feature>
<dbReference type="PANTHER" id="PTHR32071:SF57">
    <property type="entry name" value="C4-DICARBOXYLATE TRANSPORT TRANSCRIPTIONAL REGULATORY PROTEIN DCTD"/>
    <property type="match status" value="1"/>
</dbReference>
<dbReference type="SMART" id="SM00448">
    <property type="entry name" value="REC"/>
    <property type="match status" value="1"/>
</dbReference>
<keyword evidence="2" id="KW-0547">Nucleotide-binding</keyword>
<dbReference type="Pfam" id="PF00158">
    <property type="entry name" value="Sigma54_activat"/>
    <property type="match status" value="1"/>
</dbReference>
<proteinExistence type="predicted"/>
<dbReference type="InterPro" id="IPR058031">
    <property type="entry name" value="AAA_lid_NorR"/>
</dbReference>
<dbReference type="SUPFAM" id="SSF52172">
    <property type="entry name" value="CheY-like"/>
    <property type="match status" value="1"/>
</dbReference>
<dbReference type="EMBL" id="QKZL01000017">
    <property type="protein sequence ID" value="PZX13628.1"/>
    <property type="molecule type" value="Genomic_DNA"/>
</dbReference>
<comment type="caution">
    <text evidence="10">The sequence shown here is derived from an EMBL/GenBank/DDBJ whole genome shotgun (WGS) entry which is preliminary data.</text>
</comment>
<keyword evidence="4" id="KW-0902">Two-component regulatory system</keyword>
<evidence type="ECO:0000259" key="8">
    <source>
        <dbReference type="PROSITE" id="PS50045"/>
    </source>
</evidence>
<dbReference type="Gene3D" id="1.10.8.60">
    <property type="match status" value="1"/>
</dbReference>
<dbReference type="PROSITE" id="PS50110">
    <property type="entry name" value="RESPONSE_REGULATORY"/>
    <property type="match status" value="1"/>
</dbReference>
<dbReference type="GO" id="GO:0000160">
    <property type="term" value="P:phosphorelay signal transduction system"/>
    <property type="evidence" value="ECO:0007669"/>
    <property type="project" value="UniProtKB-KW"/>
</dbReference>
<protein>
    <submittedName>
        <fullName evidence="10">DNA-binding NtrC family response regulator</fullName>
    </submittedName>
</protein>
<dbReference type="SUPFAM" id="SSF46689">
    <property type="entry name" value="Homeodomain-like"/>
    <property type="match status" value="1"/>
</dbReference>